<dbReference type="GO" id="GO:0005829">
    <property type="term" value="C:cytosol"/>
    <property type="evidence" value="ECO:0007669"/>
    <property type="project" value="TreeGrafter"/>
</dbReference>
<dbReference type="GO" id="GO:0007010">
    <property type="term" value="P:cytoskeleton organization"/>
    <property type="evidence" value="ECO:0007669"/>
    <property type="project" value="TreeGrafter"/>
</dbReference>
<dbReference type="SMART" id="SM01292">
    <property type="entry name" value="N1221"/>
    <property type="match status" value="1"/>
</dbReference>
<dbReference type="InterPro" id="IPR040185">
    <property type="entry name" value="Far11/STRP"/>
</dbReference>
<evidence type="ECO:0000256" key="1">
    <source>
        <dbReference type="SAM" id="MobiDB-lite"/>
    </source>
</evidence>
<dbReference type="AlphaFoldDB" id="A0A1X2G943"/>
<dbReference type="Pfam" id="PF07923">
    <property type="entry name" value="N1221"/>
    <property type="match status" value="1"/>
</dbReference>
<accession>A0A1X2G943</accession>
<comment type="caution">
    <text evidence="4">The sequence shown here is derived from an EMBL/GenBank/DDBJ whole genome shotgun (WGS) entry which is preliminary data.</text>
</comment>
<protein>
    <recommendedName>
        <fullName evidence="6">N1221-domain-containing protein</fullName>
    </recommendedName>
</protein>
<gene>
    <name evidence="4" type="ORF">DM01DRAFT_1309695</name>
</gene>
<dbReference type="PANTHER" id="PTHR13239">
    <property type="entry name" value="PROTEIN REQUIRED FOR HYPHAL ANASTOMOSIS HAM-2"/>
    <property type="match status" value="1"/>
</dbReference>
<dbReference type="Proteomes" id="UP000242146">
    <property type="component" value="Unassembled WGS sequence"/>
</dbReference>
<dbReference type="Pfam" id="PF11882">
    <property type="entry name" value="DUF3402"/>
    <property type="match status" value="3"/>
</dbReference>
<sequence length="934" mass="106475">MQETNGRSDILLDRQQFNKILKSIKEKQSIDFNYKSTGSLEEELDDFFGYVESKNLLQRLVSLEYHPPAKGPDISQWIDQRLEHLELHQEQRIVAVEQLLAFSLALRSDPPSQKDALVKHNQILFQQNVFHAVFLALARICNQLYFESQKQPSASHDNSLLEISRMLTLCYLVLEVNRFEGRFANVDSQLDLYYLEYLLGMLTRLKEGHMQSFPVKKLLLLVWKVLLCTLGDDEQCKRWKPEARLKFGLPPQPQGVVKCNYHDVHLFQNELFSRYPTYEAPADIPKNITFDPLVFRVSPSLHMAMGVLQASQQVTLPYQSLFPPKQVRASNNNNERLPSAMDDNASQASTVVLPFTPEGPCLPNALIEANSVYLQNTRLSLSDYQILQERQRAVNKWKLRLENQFRSPSSDSSSSTQGTAASDSAYHDTSHNANTDIAIFTKLEQLYEKLVPDLQGLVVVLLKTMLSTASPRTKNNKDTEPSMEEADVDRHREVLCKSVSAILLLLLKWFKLSHVLKFEYLSQLLVDSGCMLLILKIFGLQEVSALATTKSNVDGFGILDQIRKLSQVTNGTPPPPKLPASDAPSITDYVNHRNMFWIINLLRTLQLLTKHKTHRIMLLVQYKSAAILKRVHKIAHPTVEIYALKNLKNQIPFLGRKWRTGNMKLISAIYFVSTPDLRDDWLLARNDKDSDLEDGKMEEINLRLLIRLYHGQTYLPQQLPADDSIFMTTTNGTNEINGLVNDLGAAKLSLHDDLLAGFDDLDTDFKENYQTWLDHEVYSQPEDDYDSASTNADQQQLDAIDGWIATPVPGSPVQSPSASRRSSIDTFTLTEDINRLYQEELHREFHAKVAGDGWDTPAVPVTPAGDILEEEETAIHLNPLSNIDWTNMSEQELTERLRVVEEKTMRRWMNVDLDDPSYHKVISPVCEDSTAWDT</sequence>
<evidence type="ECO:0000313" key="5">
    <source>
        <dbReference type="Proteomes" id="UP000242146"/>
    </source>
</evidence>
<dbReference type="PANTHER" id="PTHR13239:SF4">
    <property type="entry name" value="AT25231P"/>
    <property type="match status" value="1"/>
</dbReference>
<feature type="domain" description="Far11/STRP C-terminal" evidence="3">
    <location>
        <begin position="363"/>
        <end position="769"/>
    </location>
</feature>
<reference evidence="4 5" key="1">
    <citation type="submission" date="2016-07" db="EMBL/GenBank/DDBJ databases">
        <title>Pervasive Adenine N6-methylation of Active Genes in Fungi.</title>
        <authorList>
            <consortium name="DOE Joint Genome Institute"/>
            <person name="Mondo S.J."/>
            <person name="Dannebaum R.O."/>
            <person name="Kuo R.C."/>
            <person name="Labutti K."/>
            <person name="Haridas S."/>
            <person name="Kuo A."/>
            <person name="Salamov A."/>
            <person name="Ahrendt S.R."/>
            <person name="Lipzen A."/>
            <person name="Sullivan W."/>
            <person name="Andreopoulos W.B."/>
            <person name="Clum A."/>
            <person name="Lindquist E."/>
            <person name="Daum C."/>
            <person name="Ramamoorthy G.K."/>
            <person name="Gryganskyi A."/>
            <person name="Culley D."/>
            <person name="Magnuson J.K."/>
            <person name="James T.Y."/>
            <person name="O'Malley M.A."/>
            <person name="Stajich J.E."/>
            <person name="Spatafora J.W."/>
            <person name="Visel A."/>
            <person name="Grigoriev I.V."/>
        </authorList>
    </citation>
    <scope>NUCLEOTIDE SEQUENCE [LARGE SCALE GENOMIC DNA]</scope>
    <source>
        <strain evidence="4 5">NRRL 3301</strain>
    </source>
</reference>
<name>A0A1X2G943_9FUNG</name>
<dbReference type="InterPro" id="IPR012486">
    <property type="entry name" value="Far11/STRP_N"/>
</dbReference>
<keyword evidence="5" id="KW-1185">Reference proteome</keyword>
<feature type="domain" description="Far11/STRP N-terminal" evidence="2">
    <location>
        <begin position="27"/>
        <end position="290"/>
    </location>
</feature>
<evidence type="ECO:0000259" key="3">
    <source>
        <dbReference type="SMART" id="SM01293"/>
    </source>
</evidence>
<feature type="region of interest" description="Disordered" evidence="1">
    <location>
        <begin position="405"/>
        <end position="427"/>
    </location>
</feature>
<dbReference type="SMART" id="SM01293">
    <property type="entry name" value="DUF3402"/>
    <property type="match status" value="1"/>
</dbReference>
<dbReference type="OrthoDB" id="18234at2759"/>
<organism evidence="4 5">
    <name type="scientific">Hesseltinella vesiculosa</name>
    <dbReference type="NCBI Taxonomy" id="101127"/>
    <lineage>
        <taxon>Eukaryota</taxon>
        <taxon>Fungi</taxon>
        <taxon>Fungi incertae sedis</taxon>
        <taxon>Mucoromycota</taxon>
        <taxon>Mucoromycotina</taxon>
        <taxon>Mucoromycetes</taxon>
        <taxon>Mucorales</taxon>
        <taxon>Cunninghamellaceae</taxon>
        <taxon>Hesseltinella</taxon>
    </lineage>
</organism>
<evidence type="ECO:0008006" key="6">
    <source>
        <dbReference type="Google" id="ProtNLM"/>
    </source>
</evidence>
<feature type="compositionally biased region" description="Low complexity" evidence="1">
    <location>
        <begin position="407"/>
        <end position="424"/>
    </location>
</feature>
<dbReference type="EMBL" id="MCGT01000030">
    <property type="protein sequence ID" value="ORX48207.1"/>
    <property type="molecule type" value="Genomic_DNA"/>
</dbReference>
<evidence type="ECO:0000259" key="2">
    <source>
        <dbReference type="SMART" id="SM01292"/>
    </source>
</evidence>
<proteinExistence type="predicted"/>
<evidence type="ECO:0000313" key="4">
    <source>
        <dbReference type="EMBL" id="ORX48207.1"/>
    </source>
</evidence>
<dbReference type="STRING" id="101127.A0A1X2G943"/>
<dbReference type="InterPro" id="IPR021819">
    <property type="entry name" value="Far11/STRP_C"/>
</dbReference>